<dbReference type="InterPro" id="IPR008279">
    <property type="entry name" value="PEP-util_enz_mobile_dom"/>
</dbReference>
<evidence type="ECO:0000256" key="6">
    <source>
        <dbReference type="ARBA" id="ARBA00012232"/>
    </source>
</evidence>
<dbReference type="NCBIfam" id="TIGR01417">
    <property type="entry name" value="PTS_I_fam"/>
    <property type="match status" value="1"/>
</dbReference>
<evidence type="ECO:0000256" key="12">
    <source>
        <dbReference type="ARBA" id="ARBA00022683"/>
    </source>
</evidence>
<dbReference type="InterPro" id="IPR006318">
    <property type="entry name" value="PTS_EI-like"/>
</dbReference>
<keyword evidence="13 17" id="KW-0479">Metal-binding</keyword>
<gene>
    <name evidence="21" type="primary">ptsP</name>
    <name evidence="21" type="ORF">OIH86_17380</name>
</gene>
<dbReference type="SUPFAM" id="SSF51621">
    <property type="entry name" value="Phosphoenolpyruvate/pyruvate domain"/>
    <property type="match status" value="1"/>
</dbReference>
<evidence type="ECO:0000259" key="19">
    <source>
        <dbReference type="Pfam" id="PF02896"/>
    </source>
</evidence>
<dbReference type="Gene3D" id="3.50.30.10">
    <property type="entry name" value="Phosphohistidine domain"/>
    <property type="match status" value="1"/>
</dbReference>
<keyword evidence="22" id="KW-1185">Reference proteome</keyword>
<dbReference type="PIRSF" id="PIRSF000732">
    <property type="entry name" value="PTS_enzyme_I"/>
    <property type="match status" value="1"/>
</dbReference>
<evidence type="ECO:0000256" key="15">
    <source>
        <dbReference type="ARBA" id="ARBA00022842"/>
    </source>
</evidence>
<accession>A0ABT3DL75</accession>
<dbReference type="InterPro" id="IPR018274">
    <property type="entry name" value="PEP_util_AS"/>
</dbReference>
<dbReference type="InterPro" id="IPR000121">
    <property type="entry name" value="PEP_util_C"/>
</dbReference>
<evidence type="ECO:0000313" key="21">
    <source>
        <dbReference type="EMBL" id="MCV9887412.1"/>
    </source>
</evidence>
<evidence type="ECO:0000256" key="2">
    <source>
        <dbReference type="ARBA" id="ARBA00001946"/>
    </source>
</evidence>
<comment type="function">
    <text evidence="3 17">General (non sugar-specific) component of the phosphoenolpyruvate-dependent sugar phosphotransferase system (sugar PTS). This major carbohydrate active-transport system catalyzes the phosphorylation of incoming sugar substrates concomitantly with their translocation across the cell membrane. Enzyme I transfers the phosphoryl group from phosphoenolpyruvate (PEP) to the phosphoryl carrier protein (HPr).</text>
</comment>
<comment type="catalytic activity">
    <reaction evidence="1 17">
        <text>L-histidyl-[protein] + phosphoenolpyruvate = N(pros)-phospho-L-histidyl-[protein] + pyruvate</text>
        <dbReference type="Rhea" id="RHEA:23880"/>
        <dbReference type="Rhea" id="RHEA-COMP:9745"/>
        <dbReference type="Rhea" id="RHEA-COMP:9746"/>
        <dbReference type="ChEBI" id="CHEBI:15361"/>
        <dbReference type="ChEBI" id="CHEBI:29979"/>
        <dbReference type="ChEBI" id="CHEBI:58702"/>
        <dbReference type="ChEBI" id="CHEBI:64837"/>
        <dbReference type="EC" id="2.7.3.9"/>
    </reaction>
</comment>
<keyword evidence="10 17" id="KW-0762">Sugar transport</keyword>
<evidence type="ECO:0000256" key="17">
    <source>
        <dbReference type="PIRNR" id="PIRNR000732"/>
    </source>
</evidence>
<dbReference type="RefSeq" id="WP_078434550.1">
    <property type="nucleotide sequence ID" value="NZ_JAOYEY010000047.1"/>
</dbReference>
<dbReference type="PRINTS" id="PR01736">
    <property type="entry name" value="PHPHTRNFRASE"/>
</dbReference>
<dbReference type="PANTHER" id="PTHR46244">
    <property type="entry name" value="PHOSPHOENOLPYRUVATE-PROTEIN PHOSPHOTRANSFERASE"/>
    <property type="match status" value="1"/>
</dbReference>
<evidence type="ECO:0000256" key="14">
    <source>
        <dbReference type="ARBA" id="ARBA00022777"/>
    </source>
</evidence>
<evidence type="ECO:0000256" key="8">
    <source>
        <dbReference type="ARBA" id="ARBA00022448"/>
    </source>
</evidence>
<dbReference type="EMBL" id="JAOYEY010000047">
    <property type="protein sequence ID" value="MCV9887412.1"/>
    <property type="molecule type" value="Genomic_DNA"/>
</dbReference>
<dbReference type="PANTHER" id="PTHR46244:SF3">
    <property type="entry name" value="PHOSPHOENOLPYRUVATE-PROTEIN PHOSPHOTRANSFERASE"/>
    <property type="match status" value="1"/>
</dbReference>
<protein>
    <recommendedName>
        <fullName evidence="7 17">Phosphoenolpyruvate-protein phosphotransferase</fullName>
        <ecNumber evidence="6 17">2.7.3.9</ecNumber>
    </recommendedName>
    <alternativeName>
        <fullName evidence="16 17">Phosphotransferase system, enzyme I</fullName>
    </alternativeName>
</protein>
<dbReference type="InterPro" id="IPR036618">
    <property type="entry name" value="PtsI_HPr-bd_sf"/>
</dbReference>
<evidence type="ECO:0000256" key="10">
    <source>
        <dbReference type="ARBA" id="ARBA00022597"/>
    </source>
</evidence>
<keyword evidence="14 17" id="KW-0418">Kinase</keyword>
<dbReference type="PROSITE" id="PS00742">
    <property type="entry name" value="PEP_ENZYMES_2"/>
    <property type="match status" value="1"/>
</dbReference>
<evidence type="ECO:0000256" key="13">
    <source>
        <dbReference type="ARBA" id="ARBA00022723"/>
    </source>
</evidence>
<dbReference type="InterPro" id="IPR008731">
    <property type="entry name" value="PTS_EIN"/>
</dbReference>
<comment type="subcellular location">
    <subcellularLocation>
        <location evidence="4 17">Cytoplasm</location>
    </subcellularLocation>
</comment>
<name>A0ABT3DL75_9BACI</name>
<dbReference type="Gene3D" id="1.10.274.10">
    <property type="entry name" value="PtsI, HPr-binding domain"/>
    <property type="match status" value="1"/>
</dbReference>
<evidence type="ECO:0000256" key="11">
    <source>
        <dbReference type="ARBA" id="ARBA00022679"/>
    </source>
</evidence>
<feature type="domain" description="PEP-utilising enzyme C-terminal" evidence="19">
    <location>
        <begin position="251"/>
        <end position="540"/>
    </location>
</feature>
<keyword evidence="11 17" id="KW-0808">Transferase</keyword>
<organism evidence="21 22">
    <name type="scientific">Metabacillus halosaccharovorans</name>
    <dbReference type="NCBI Taxonomy" id="930124"/>
    <lineage>
        <taxon>Bacteria</taxon>
        <taxon>Bacillati</taxon>
        <taxon>Bacillota</taxon>
        <taxon>Bacilli</taxon>
        <taxon>Bacillales</taxon>
        <taxon>Bacillaceae</taxon>
        <taxon>Metabacillus</taxon>
    </lineage>
</organism>
<evidence type="ECO:0000256" key="7">
    <source>
        <dbReference type="ARBA" id="ARBA00016544"/>
    </source>
</evidence>
<proteinExistence type="inferred from homology"/>
<evidence type="ECO:0000259" key="20">
    <source>
        <dbReference type="Pfam" id="PF05524"/>
    </source>
</evidence>
<comment type="caution">
    <text evidence="21">The sequence shown here is derived from an EMBL/GenBank/DDBJ whole genome shotgun (WGS) entry which is preliminary data.</text>
</comment>
<keyword evidence="9 17" id="KW-0963">Cytoplasm</keyword>
<comment type="similarity">
    <text evidence="5 17">Belongs to the PEP-utilizing enzyme family.</text>
</comment>
<dbReference type="InterPro" id="IPR040442">
    <property type="entry name" value="Pyrv_kinase-like_dom_sf"/>
</dbReference>
<dbReference type="SUPFAM" id="SSF47831">
    <property type="entry name" value="Enzyme I of the PEP:sugar phosphotransferase system HPr-binding (sub)domain"/>
    <property type="match status" value="1"/>
</dbReference>
<dbReference type="InterPro" id="IPR050499">
    <property type="entry name" value="PEP-utilizing_PTS_enzyme"/>
</dbReference>
<evidence type="ECO:0000256" key="1">
    <source>
        <dbReference type="ARBA" id="ARBA00000683"/>
    </source>
</evidence>
<evidence type="ECO:0000256" key="3">
    <source>
        <dbReference type="ARBA" id="ARBA00002728"/>
    </source>
</evidence>
<evidence type="ECO:0000256" key="4">
    <source>
        <dbReference type="ARBA" id="ARBA00004496"/>
    </source>
</evidence>
<keyword evidence="12 17" id="KW-0598">Phosphotransferase system</keyword>
<comment type="cofactor">
    <cofactor evidence="2 17">
        <name>Mg(2+)</name>
        <dbReference type="ChEBI" id="CHEBI:18420"/>
    </cofactor>
</comment>
<keyword evidence="8 17" id="KW-0813">Transport</keyword>
<dbReference type="Pfam" id="PF05524">
    <property type="entry name" value="PEP-utilisers_N"/>
    <property type="match status" value="1"/>
</dbReference>
<dbReference type="EC" id="2.7.3.9" evidence="6 17"/>
<evidence type="ECO:0000313" key="22">
    <source>
        <dbReference type="Proteomes" id="UP001526147"/>
    </source>
</evidence>
<evidence type="ECO:0000259" key="18">
    <source>
        <dbReference type="Pfam" id="PF00391"/>
    </source>
</evidence>
<feature type="domain" description="PEP-utilising enzyme mobile" evidence="18">
    <location>
        <begin position="154"/>
        <end position="226"/>
    </location>
</feature>
<dbReference type="InterPro" id="IPR015813">
    <property type="entry name" value="Pyrv/PenolPyrv_kinase-like_dom"/>
</dbReference>
<evidence type="ECO:0000256" key="16">
    <source>
        <dbReference type="ARBA" id="ARBA00033235"/>
    </source>
</evidence>
<dbReference type="PROSITE" id="PS00370">
    <property type="entry name" value="PEP_ENZYMES_PHOS_SITE"/>
    <property type="match status" value="1"/>
</dbReference>
<evidence type="ECO:0000256" key="5">
    <source>
        <dbReference type="ARBA" id="ARBA00007837"/>
    </source>
</evidence>
<dbReference type="SUPFAM" id="SSF52009">
    <property type="entry name" value="Phosphohistidine domain"/>
    <property type="match status" value="1"/>
</dbReference>
<dbReference type="Pfam" id="PF02896">
    <property type="entry name" value="PEP-utilizers_C"/>
    <property type="match status" value="1"/>
</dbReference>
<evidence type="ECO:0000256" key="9">
    <source>
        <dbReference type="ARBA" id="ARBA00022490"/>
    </source>
</evidence>
<reference evidence="21 22" key="1">
    <citation type="submission" date="2022-10" db="EMBL/GenBank/DDBJ databases">
        <title>Draft genome assembly of moderately radiation resistant bacterium Metabacillus halosaccharovorans.</title>
        <authorList>
            <person name="Pal S."/>
            <person name="Gopinathan A."/>
        </authorList>
    </citation>
    <scope>NUCLEOTIDE SEQUENCE [LARGE SCALE GENOMIC DNA]</scope>
    <source>
        <strain evidence="21 22">VITHBRA001</strain>
    </source>
</reference>
<dbReference type="Proteomes" id="UP001526147">
    <property type="component" value="Unassembled WGS sequence"/>
</dbReference>
<sequence length="573" mass="63075">MSTNLKGIGASAGIAIAKAYRLEEPELKIEQKTVTDKDAEKSRFEAAIATSKSELEKIKEHANRELGADKAEIFAAHLLVLSDPELLSPVKDKIETDGVNAESAMKETADMFVSMFESMDNEYMKERAADIRDVTKRVIAHLLGVQIPNPSLISEEVVIIAEDLTPSDTAQLNRQFVKGFTTDIGGRTSHSAIMARSMEIPAVVGTKQATSSIENGVMVIVDGLDGDVIINPSSDVIAQYEEKKAKFEAQKAEWAKLVNEPTISKDGQHVELAANIGTPDDVKGVLENGGEGVGLYRTEFLYMGRDQLPTEEEQYDAYKTVLERMGDKPVVVRTLDIGGDKELPYLHLPKEMNPFLGFRAIRLCLEEQDIFRTQLRALLRASSYGNLKIMFPMIATLSEFREAKAILLEEKEKLVASGVQVSDSIEIGIMVEIPSTAVMASQFAKEVDFFSIGTNDLIQYTMAADRMNERVSYLYQPYSPAILRLVSMVIEAAHKEGKWAGMCGEMAGDPIAIPLLLGLGLDEFSMSATSILPARTQIKGLSKEQAQSIKETVLSMDTTEEVIAFVKETFQIN</sequence>
<dbReference type="Pfam" id="PF00391">
    <property type="entry name" value="PEP-utilizers"/>
    <property type="match status" value="1"/>
</dbReference>
<dbReference type="InterPro" id="IPR023151">
    <property type="entry name" value="PEP_util_CS"/>
</dbReference>
<dbReference type="InterPro" id="IPR024692">
    <property type="entry name" value="PTS_EI"/>
</dbReference>
<dbReference type="GO" id="GO:0008965">
    <property type="term" value="F:phosphoenolpyruvate-protein phosphotransferase activity"/>
    <property type="evidence" value="ECO:0007669"/>
    <property type="project" value="UniProtKB-EC"/>
</dbReference>
<dbReference type="InterPro" id="IPR036637">
    <property type="entry name" value="Phosphohistidine_dom_sf"/>
</dbReference>
<feature type="domain" description="Phosphotransferase system enzyme I N-terminal" evidence="20">
    <location>
        <begin position="6"/>
        <end position="127"/>
    </location>
</feature>
<dbReference type="Gene3D" id="3.20.20.60">
    <property type="entry name" value="Phosphoenolpyruvate-binding domains"/>
    <property type="match status" value="1"/>
</dbReference>
<keyword evidence="15 17" id="KW-0460">Magnesium</keyword>